<name>A0A4Z1CTE1_9ACTN</name>
<evidence type="ECO:0000313" key="2">
    <source>
        <dbReference type="Proteomes" id="UP000298159"/>
    </source>
</evidence>
<keyword evidence="2" id="KW-1185">Reference proteome</keyword>
<dbReference type="EMBL" id="SRRT01000016">
    <property type="protein sequence ID" value="TGN72136.1"/>
    <property type="molecule type" value="Genomic_DNA"/>
</dbReference>
<dbReference type="GeneID" id="95452006"/>
<reference evidence="1 2" key="1">
    <citation type="submission" date="2019-04" db="EMBL/GenBank/DDBJ databases">
        <title>Streptomyces sp. nov. Bv016 isolated from bark of Buahinia variegata.</title>
        <authorList>
            <person name="Kanchanasin P."/>
            <person name="Tanasupawat S."/>
            <person name="Yuki M."/>
            <person name="Kudo T."/>
        </authorList>
    </citation>
    <scope>NUCLEOTIDE SEQUENCE [LARGE SCALE GENOMIC DNA]</scope>
    <source>
        <strain evidence="1 2">Bv016</strain>
    </source>
</reference>
<dbReference type="AlphaFoldDB" id="A0A4Z1CTE1"/>
<dbReference type="Proteomes" id="UP000298159">
    <property type="component" value="Unassembled WGS sequence"/>
</dbReference>
<evidence type="ECO:0000313" key="1">
    <source>
        <dbReference type="EMBL" id="TGN72136.1"/>
    </source>
</evidence>
<sequence>MRALIEAIRTVRARRRAASGGMRSYTVVLDWATEEYAHYAAETIQVRAASPLQAEMAALLQAAEANAHHVDQFERATSGRELIIVAGQLLKHIATFSGTHYAIQSDKF</sequence>
<comment type="caution">
    <text evidence="1">The sequence shown here is derived from an EMBL/GenBank/DDBJ whole genome shotgun (WGS) entry which is preliminary data.</text>
</comment>
<gene>
    <name evidence="1" type="ORF">E5083_31040</name>
</gene>
<protein>
    <submittedName>
        <fullName evidence="1">Uncharacterized protein</fullName>
    </submittedName>
</protein>
<dbReference type="RefSeq" id="WP_135789016.1">
    <property type="nucleotide sequence ID" value="NZ_SRRT01000016.1"/>
</dbReference>
<proteinExistence type="predicted"/>
<organism evidence="1 2">
    <name type="scientific">Streptomyces bauhiniae</name>
    <dbReference type="NCBI Taxonomy" id="2340725"/>
    <lineage>
        <taxon>Bacteria</taxon>
        <taxon>Bacillati</taxon>
        <taxon>Actinomycetota</taxon>
        <taxon>Actinomycetes</taxon>
        <taxon>Kitasatosporales</taxon>
        <taxon>Streptomycetaceae</taxon>
        <taxon>Streptomyces</taxon>
    </lineage>
</organism>
<accession>A0A4Z1CTE1</accession>